<reference evidence="2" key="2">
    <citation type="submission" date="2023-07" db="EMBL/GenBank/DDBJ databases">
        <authorList>
            <person name="Sun H."/>
        </authorList>
    </citation>
    <scope>NUCLEOTIDE SEQUENCE</scope>
    <source>
        <strain evidence="2">05753</strain>
    </source>
</reference>
<evidence type="ECO:0000313" key="3">
    <source>
        <dbReference type="Proteomes" id="UP001169006"/>
    </source>
</evidence>
<dbReference type="EMBL" id="JAUKWQ010000001">
    <property type="protein sequence ID" value="MDO1581381.1"/>
    <property type="molecule type" value="Genomic_DNA"/>
</dbReference>
<gene>
    <name evidence="2" type="ORF">Q2T52_04660</name>
</gene>
<feature type="compositionally biased region" description="Low complexity" evidence="1">
    <location>
        <begin position="95"/>
        <end position="109"/>
    </location>
</feature>
<dbReference type="Proteomes" id="UP001169006">
    <property type="component" value="Unassembled WGS sequence"/>
</dbReference>
<organism evidence="2 3">
    <name type="scientific">Rhizobium oryzicola</name>
    <dbReference type="NCBI Taxonomy" id="1232668"/>
    <lineage>
        <taxon>Bacteria</taxon>
        <taxon>Pseudomonadati</taxon>
        <taxon>Pseudomonadota</taxon>
        <taxon>Alphaproteobacteria</taxon>
        <taxon>Hyphomicrobiales</taxon>
        <taxon>Rhizobiaceae</taxon>
        <taxon>Rhizobium/Agrobacterium group</taxon>
        <taxon>Rhizobium</taxon>
    </lineage>
</organism>
<name>A0ABT8SSL8_9HYPH</name>
<comment type="caution">
    <text evidence="2">The sequence shown here is derived from an EMBL/GenBank/DDBJ whole genome shotgun (WGS) entry which is preliminary data.</text>
</comment>
<proteinExistence type="predicted"/>
<protein>
    <submittedName>
        <fullName evidence="2">DUF1800 family protein</fullName>
    </submittedName>
</protein>
<feature type="region of interest" description="Disordered" evidence="1">
    <location>
        <begin position="95"/>
        <end position="159"/>
    </location>
</feature>
<dbReference type="RefSeq" id="WP_302075492.1">
    <property type="nucleotide sequence ID" value="NZ_JAUKWQ010000001.1"/>
</dbReference>
<evidence type="ECO:0000313" key="2">
    <source>
        <dbReference type="EMBL" id="MDO1581381.1"/>
    </source>
</evidence>
<feature type="compositionally biased region" description="Gly residues" evidence="1">
    <location>
        <begin position="132"/>
        <end position="141"/>
    </location>
</feature>
<evidence type="ECO:0000256" key="1">
    <source>
        <dbReference type="SAM" id="MobiDB-lite"/>
    </source>
</evidence>
<feature type="compositionally biased region" description="Gly residues" evidence="1">
    <location>
        <begin position="110"/>
        <end position="126"/>
    </location>
</feature>
<dbReference type="Pfam" id="PF08811">
    <property type="entry name" value="DUF1800"/>
    <property type="match status" value="1"/>
</dbReference>
<dbReference type="InterPro" id="IPR014917">
    <property type="entry name" value="DUF1800"/>
</dbReference>
<sequence>MSNPKDVDAALALWRFGLGATEGSISAIKEAPRDLLREEIVERAVPTPIGAQLRSSADLLIALFDYQAQVKAERDRPPAAAASVTQAGAAAATAMAAGSTQPTDMNSGAAGKGGLGGKGGMGGKDGANGMDGAMGNGGMMQGGAPQPQPMDKKAAETPVSKRPYFPQQILLAEADARFNGTIRQPLIGFGERLAMFWANHFSIATSKNGEVHILAGAFEREAIRPHIFGHFEEMLLAVETHPAMLVFLDNQQSIGPNSPANKNGKRGLNENLAREIMELHTLGVDGGYSQADVTSLARIITGWAFYRDEKRPGPLGQFQFNTYAHEPGDHTVMGVTYAEGGVEQGRDALRALARHPATARHIATKLVRHFVSDQPQPALVQKLAAAYTKTQGDLSAVYKALVDAEEAWNPTLTKMRMPQEYVAAMLRTTGIKPKPEQILSVLNALGQPFWNPAGPNGFSDVTDAWASSEALATRIDAANMFAHQVPGQIDPRAFAGDRFGPLLTADTLQAISRAETRPQGISLAFLSPEFQRR</sequence>
<reference evidence="2" key="1">
    <citation type="journal article" date="2015" name="Int. J. Syst. Evol. Microbiol.">
        <title>Rhizobium oryzicola sp. nov., potential plant-growth-promoting endophytic bacteria isolated from rice roots.</title>
        <authorList>
            <person name="Zhang X.X."/>
            <person name="Gao J.S."/>
            <person name="Cao Y.H."/>
            <person name="Sheirdil R.A."/>
            <person name="Wang X.C."/>
            <person name="Zhang L."/>
        </authorList>
    </citation>
    <scope>NUCLEOTIDE SEQUENCE</scope>
    <source>
        <strain evidence="2">05753</strain>
    </source>
</reference>
<keyword evidence="3" id="KW-1185">Reference proteome</keyword>
<accession>A0ABT8SSL8</accession>